<dbReference type="PANTHER" id="PTHR46112:SF2">
    <property type="entry name" value="XAA-PRO AMINOPEPTIDASE P-RELATED"/>
    <property type="match status" value="1"/>
</dbReference>
<accession>A0A942A2C9</accession>
<dbReference type="GO" id="GO:0046872">
    <property type="term" value="F:metal ion binding"/>
    <property type="evidence" value="ECO:0007669"/>
    <property type="project" value="UniProtKB-KW"/>
</dbReference>
<dbReference type="InterPro" id="IPR000994">
    <property type="entry name" value="Pept_M24"/>
</dbReference>
<evidence type="ECO:0000256" key="4">
    <source>
        <dbReference type="ARBA" id="ARBA00023049"/>
    </source>
</evidence>
<keyword evidence="1" id="KW-0645">Protease</keyword>
<keyword evidence="8" id="KW-0031">Aminopeptidase</keyword>
<keyword evidence="3" id="KW-0378">Hydrolase</keyword>
<evidence type="ECO:0000256" key="2">
    <source>
        <dbReference type="ARBA" id="ARBA00022723"/>
    </source>
</evidence>
<evidence type="ECO:0000256" key="5">
    <source>
        <dbReference type="RuleBase" id="RU000590"/>
    </source>
</evidence>
<dbReference type="InterPro" id="IPR029149">
    <property type="entry name" value="Creatin/AminoP/Spt16_N"/>
</dbReference>
<dbReference type="GO" id="GO:0004177">
    <property type="term" value="F:aminopeptidase activity"/>
    <property type="evidence" value="ECO:0007669"/>
    <property type="project" value="UniProtKB-KW"/>
</dbReference>
<dbReference type="Proteomes" id="UP000722750">
    <property type="component" value="Unassembled WGS sequence"/>
</dbReference>
<feature type="domain" description="Creatinase N-terminal" evidence="7">
    <location>
        <begin position="15"/>
        <end position="71"/>
    </location>
</feature>
<dbReference type="EMBL" id="JAANXD010000058">
    <property type="protein sequence ID" value="MBS1258346.1"/>
    <property type="molecule type" value="Genomic_DNA"/>
</dbReference>
<dbReference type="Gene3D" id="3.90.230.10">
    <property type="entry name" value="Creatinase/methionine aminopeptidase superfamily"/>
    <property type="match status" value="1"/>
</dbReference>
<dbReference type="GO" id="GO:0006508">
    <property type="term" value="P:proteolysis"/>
    <property type="evidence" value="ECO:0007669"/>
    <property type="project" value="UniProtKB-KW"/>
</dbReference>
<evidence type="ECO:0000259" key="7">
    <source>
        <dbReference type="Pfam" id="PF01321"/>
    </source>
</evidence>
<name>A0A942A2C9_9BACT</name>
<gene>
    <name evidence="8" type="ORF">MAG551_01404</name>
</gene>
<organism evidence="8 9">
    <name type="scientific">Candidatus Scalindua arabica</name>
    <dbReference type="NCBI Taxonomy" id="1127984"/>
    <lineage>
        <taxon>Bacteria</taxon>
        <taxon>Pseudomonadati</taxon>
        <taxon>Planctomycetota</taxon>
        <taxon>Candidatus Brocadiia</taxon>
        <taxon>Candidatus Brocadiales</taxon>
        <taxon>Candidatus Scalinduaceae</taxon>
        <taxon>Candidatus Scalindua</taxon>
    </lineage>
</organism>
<dbReference type="Pfam" id="PF01321">
    <property type="entry name" value="Creatinase_N"/>
    <property type="match status" value="1"/>
</dbReference>
<dbReference type="InterPro" id="IPR036005">
    <property type="entry name" value="Creatinase/aminopeptidase-like"/>
</dbReference>
<evidence type="ECO:0000256" key="1">
    <source>
        <dbReference type="ARBA" id="ARBA00022670"/>
    </source>
</evidence>
<dbReference type="Gene3D" id="3.40.350.10">
    <property type="entry name" value="Creatinase/prolidase N-terminal domain"/>
    <property type="match status" value="1"/>
</dbReference>
<sequence>MSNNKAILIIADSERDSNMYYATGFMAPDPFVYIQHGNENIIITSDLELDRARSQSKADKVLSFSEYERVIKKGGGLPSGLIGVVVAAIREMKIKKLVVPEDFNVEYADFLRKKSFKLEIKKGPFFASREIKSEEETGHIVRTLRETERAIQKAVDYIKKSNVKNGFLISKRNSKITSESIRQIINVELMKVGCTAKHTIVSCGEQSCEPHNVGSGPLRANEPIIFDVFPRDEQTGYYADISRTIVKGKASSQLRKMYKAVASAQKLVFKSARNGARGDIIHRNVMKHLTSLGFKTGKTKGKMRGFFHGTGHGVGLDVHEPPRISKAKCTLRTGNIVTVEPGLYYPGIGGVRLEDMILITDNGCVNLTKFPKVLEV</sequence>
<reference evidence="8" key="1">
    <citation type="journal article" date="2021" name="ISME J.">
        <title>Fine-scale metabolic discontinuity in a stratified prokaryote microbiome of a Red Sea deep halocline.</title>
        <authorList>
            <person name="Michoud G."/>
            <person name="Ngugi D.K."/>
            <person name="Barozzi A."/>
            <person name="Merlino G."/>
            <person name="Calleja M.L."/>
            <person name="Delgado-Huertas A."/>
            <person name="Moran X.A.G."/>
            <person name="Daffonchio D."/>
        </authorList>
    </citation>
    <scope>NUCLEOTIDE SEQUENCE</scope>
    <source>
        <strain evidence="8">SuakinDeep_MAG55_1</strain>
    </source>
</reference>
<proteinExistence type="inferred from homology"/>
<dbReference type="Pfam" id="PF00557">
    <property type="entry name" value="Peptidase_M24"/>
    <property type="match status" value="1"/>
</dbReference>
<comment type="similarity">
    <text evidence="5">Belongs to the peptidase M24B family.</text>
</comment>
<dbReference type="PROSITE" id="PS00491">
    <property type="entry name" value="PROLINE_PEPTIDASE"/>
    <property type="match status" value="1"/>
</dbReference>
<evidence type="ECO:0000259" key="6">
    <source>
        <dbReference type="Pfam" id="PF00557"/>
    </source>
</evidence>
<dbReference type="SUPFAM" id="SSF53092">
    <property type="entry name" value="Creatinase/prolidase N-terminal domain"/>
    <property type="match status" value="1"/>
</dbReference>
<evidence type="ECO:0000313" key="9">
    <source>
        <dbReference type="Proteomes" id="UP000722750"/>
    </source>
</evidence>
<dbReference type="InterPro" id="IPR050659">
    <property type="entry name" value="Peptidase_M24B"/>
</dbReference>
<dbReference type="PANTHER" id="PTHR46112">
    <property type="entry name" value="AMINOPEPTIDASE"/>
    <property type="match status" value="1"/>
</dbReference>
<evidence type="ECO:0000313" key="8">
    <source>
        <dbReference type="EMBL" id="MBS1258346.1"/>
    </source>
</evidence>
<feature type="domain" description="Peptidase M24" evidence="6">
    <location>
        <begin position="146"/>
        <end position="361"/>
    </location>
</feature>
<protein>
    <submittedName>
        <fullName evidence="8">Methionine aminopeptidase 1, mitochondrial</fullName>
    </submittedName>
</protein>
<dbReference type="AlphaFoldDB" id="A0A942A2C9"/>
<dbReference type="SUPFAM" id="SSF55920">
    <property type="entry name" value="Creatinase/aminopeptidase"/>
    <property type="match status" value="1"/>
</dbReference>
<keyword evidence="2 5" id="KW-0479">Metal-binding</keyword>
<comment type="caution">
    <text evidence="8">The sequence shown here is derived from an EMBL/GenBank/DDBJ whole genome shotgun (WGS) entry which is preliminary data.</text>
</comment>
<dbReference type="InterPro" id="IPR001131">
    <property type="entry name" value="Peptidase_M24B_aminopep-P_CS"/>
</dbReference>
<dbReference type="GO" id="GO:0008237">
    <property type="term" value="F:metallopeptidase activity"/>
    <property type="evidence" value="ECO:0007669"/>
    <property type="project" value="UniProtKB-KW"/>
</dbReference>
<dbReference type="InterPro" id="IPR000587">
    <property type="entry name" value="Creatinase_N"/>
</dbReference>
<evidence type="ECO:0000256" key="3">
    <source>
        <dbReference type="ARBA" id="ARBA00022801"/>
    </source>
</evidence>
<keyword evidence="4" id="KW-0482">Metalloprotease</keyword>